<dbReference type="RefSeq" id="WP_004837660.1">
    <property type="nucleotide sequence ID" value="NZ_GG666303.1"/>
</dbReference>
<dbReference type="EMBL" id="ACGC01000045">
    <property type="protein sequence ID" value="EEI83089.1"/>
    <property type="molecule type" value="Genomic_DNA"/>
</dbReference>
<dbReference type="GO" id="GO:0006355">
    <property type="term" value="P:regulation of DNA-templated transcription"/>
    <property type="evidence" value="ECO:0007669"/>
    <property type="project" value="InterPro"/>
</dbReference>
<dbReference type="InterPro" id="IPR039420">
    <property type="entry name" value="WalR-like"/>
</dbReference>
<comment type="caution">
    <text evidence="3">The sequence shown here is derived from an EMBL/GenBank/DDBJ whole genome shotgun (WGS) entry which is preliminary data.</text>
</comment>
<dbReference type="PANTHER" id="PTHR43214">
    <property type="entry name" value="TWO-COMPONENT RESPONSE REGULATOR"/>
    <property type="match status" value="1"/>
</dbReference>
<reference evidence="3 4" key="1">
    <citation type="submission" date="2009-01" db="EMBL/GenBank/DDBJ databases">
        <authorList>
            <person name="Qin X."/>
            <person name="Bachman B."/>
            <person name="Battles P."/>
            <person name="Bell A."/>
            <person name="Bess C."/>
            <person name="Bickham C."/>
            <person name="Chaboub L."/>
            <person name="Chen D."/>
            <person name="Coyle M."/>
            <person name="Deiros D.R."/>
            <person name="Dinh H."/>
            <person name="Forbes L."/>
            <person name="Fowler G."/>
            <person name="Francisco L."/>
            <person name="Fu Q."/>
            <person name="Gubbala S."/>
            <person name="Hale W."/>
            <person name="Han Y."/>
            <person name="Hemphill L."/>
            <person name="Highlander S.K."/>
            <person name="Hirani K."/>
            <person name="Hogues M."/>
            <person name="Jackson L."/>
            <person name="Jakkamsetti A."/>
            <person name="Javaid M."/>
            <person name="Jiang H."/>
            <person name="Korchina V."/>
            <person name="Kovar C."/>
            <person name="Lara F."/>
            <person name="Lee S."/>
            <person name="Mata R."/>
            <person name="Mathew T."/>
            <person name="Moen C."/>
            <person name="Morales K."/>
            <person name="Munidasa M."/>
            <person name="Nazareth L."/>
            <person name="Ngo R."/>
            <person name="Nguyen L."/>
            <person name="Okwuonu G."/>
            <person name="Ongeri F."/>
            <person name="Patil S."/>
            <person name="Petrosino J."/>
            <person name="Pham C."/>
            <person name="Pham P."/>
            <person name="Pu L.-L."/>
            <person name="Puazo M."/>
            <person name="Raj R."/>
            <person name="Reid J."/>
            <person name="Rouhana J."/>
            <person name="Saada N."/>
            <person name="Shang Y."/>
            <person name="Simmons D."/>
            <person name="Thornton R."/>
            <person name="Warren J."/>
            <person name="Weissenberger G."/>
            <person name="Zhang J."/>
            <person name="Zhang L."/>
            <person name="Zhou C."/>
            <person name="Zhu D."/>
            <person name="Muzny D."/>
            <person name="Worley K."/>
            <person name="Gibbs R."/>
        </authorList>
    </citation>
    <scope>NUCLEOTIDE SEQUENCE [LARGE SCALE GENOMIC DNA]</scope>
    <source>
        <strain evidence="3 4">ATCC 35098</strain>
    </source>
</reference>
<dbReference type="SMART" id="SM00421">
    <property type="entry name" value="HTH_LUXR"/>
    <property type="match status" value="1"/>
</dbReference>
<dbReference type="SUPFAM" id="SSF46894">
    <property type="entry name" value="C-terminal effector domain of the bipartite response regulators"/>
    <property type="match status" value="1"/>
</dbReference>
<keyword evidence="1" id="KW-0238">DNA-binding</keyword>
<name>C2CH23_9FIRM</name>
<dbReference type="Pfam" id="PF00196">
    <property type="entry name" value="GerE"/>
    <property type="match status" value="1"/>
</dbReference>
<dbReference type="HOGENOM" id="CLU_2821693_0_0_9"/>
<gene>
    <name evidence="3" type="ORF">HMPREF0077_0783</name>
</gene>
<dbReference type="AlphaFoldDB" id="C2CH23"/>
<feature type="domain" description="HTH luxR-type" evidence="2">
    <location>
        <begin position="1"/>
        <end position="60"/>
    </location>
</feature>
<evidence type="ECO:0000313" key="3">
    <source>
        <dbReference type="EMBL" id="EEI83089.1"/>
    </source>
</evidence>
<dbReference type="InterPro" id="IPR016032">
    <property type="entry name" value="Sig_transdc_resp-reg_C-effctor"/>
</dbReference>
<dbReference type="InterPro" id="IPR036388">
    <property type="entry name" value="WH-like_DNA-bd_sf"/>
</dbReference>
<organism evidence="3 4">
    <name type="scientific">Anaerococcus tetradius ATCC 35098</name>
    <dbReference type="NCBI Taxonomy" id="525255"/>
    <lineage>
        <taxon>Bacteria</taxon>
        <taxon>Bacillati</taxon>
        <taxon>Bacillota</taxon>
        <taxon>Tissierellia</taxon>
        <taxon>Tissierellales</taxon>
        <taxon>Peptoniphilaceae</taxon>
        <taxon>Anaerococcus</taxon>
    </lineage>
</organism>
<dbReference type="Proteomes" id="UP000003744">
    <property type="component" value="Unassembled WGS sequence"/>
</dbReference>
<accession>C2CH23</accession>
<dbReference type="CDD" id="cd06170">
    <property type="entry name" value="LuxR_C_like"/>
    <property type="match status" value="1"/>
</dbReference>
<evidence type="ECO:0000313" key="4">
    <source>
        <dbReference type="Proteomes" id="UP000003744"/>
    </source>
</evidence>
<evidence type="ECO:0000256" key="1">
    <source>
        <dbReference type="ARBA" id="ARBA00023125"/>
    </source>
</evidence>
<protein>
    <submittedName>
        <fullName evidence="3">Transcriptional regulator, LuxR family</fullName>
    </submittedName>
</protein>
<dbReference type="PROSITE" id="PS50043">
    <property type="entry name" value="HTH_LUXR_2"/>
    <property type="match status" value="1"/>
</dbReference>
<sequence>MSVFRGIEVLRELVKGDDKKKITQKLFISERTLYNHLASIYDKLGVSNAIGAYNKAMDFGYIDPVM</sequence>
<dbReference type="PRINTS" id="PR00038">
    <property type="entry name" value="HTHLUXR"/>
</dbReference>
<dbReference type="Gene3D" id="1.10.10.10">
    <property type="entry name" value="Winged helix-like DNA-binding domain superfamily/Winged helix DNA-binding domain"/>
    <property type="match status" value="1"/>
</dbReference>
<dbReference type="InterPro" id="IPR000792">
    <property type="entry name" value="Tscrpt_reg_LuxR_C"/>
</dbReference>
<dbReference type="eggNOG" id="COG2197">
    <property type="taxonomic scope" value="Bacteria"/>
</dbReference>
<evidence type="ECO:0000259" key="2">
    <source>
        <dbReference type="PROSITE" id="PS50043"/>
    </source>
</evidence>
<dbReference type="GO" id="GO:0003677">
    <property type="term" value="F:DNA binding"/>
    <property type="evidence" value="ECO:0007669"/>
    <property type="project" value="UniProtKB-KW"/>
</dbReference>
<proteinExistence type="predicted"/>